<dbReference type="EMBL" id="LSSL01000166">
    <property type="protein sequence ID" value="OLY85274.1"/>
    <property type="molecule type" value="Genomic_DNA"/>
</dbReference>
<sequence length="164" mass="18298">MGYRSDGVVDDLSNLILYLSSVSLENTRSVFFWHTSFDSPVISISSSTGWSTLLNVCGLRDSPNRRTRIALFVRNEATSTFMIWWDSSLSFPLSRCGCKIGGGGPARRGARVTFVFVFKPDKSFCSSGPLGRLSTVKAALKYKNACFFLLRIRCGRFQLSERDP</sequence>
<evidence type="ECO:0000313" key="1">
    <source>
        <dbReference type="EMBL" id="OLY85274.1"/>
    </source>
</evidence>
<reference evidence="1 2" key="1">
    <citation type="journal article" date="2016" name="Mol. Biol. Evol.">
        <title>Genome-Wide Survey of Gut Fungi (Harpellales) Reveals the First Horizontally Transferred Ubiquitin Gene from a Mosquito Host.</title>
        <authorList>
            <person name="Wang Y."/>
            <person name="White M.M."/>
            <person name="Kvist S."/>
            <person name="Moncalvo J.M."/>
        </authorList>
    </citation>
    <scope>NUCLEOTIDE SEQUENCE [LARGE SCALE GENOMIC DNA]</scope>
    <source>
        <strain evidence="1 2">ALG-7-W6</strain>
    </source>
</reference>
<organism evidence="1 2">
    <name type="scientific">Smittium mucronatum</name>
    <dbReference type="NCBI Taxonomy" id="133383"/>
    <lineage>
        <taxon>Eukaryota</taxon>
        <taxon>Fungi</taxon>
        <taxon>Fungi incertae sedis</taxon>
        <taxon>Zoopagomycota</taxon>
        <taxon>Kickxellomycotina</taxon>
        <taxon>Harpellomycetes</taxon>
        <taxon>Harpellales</taxon>
        <taxon>Legeriomycetaceae</taxon>
        <taxon>Smittium</taxon>
    </lineage>
</organism>
<protein>
    <submittedName>
        <fullName evidence="1">Uncharacterized protein</fullName>
    </submittedName>
</protein>
<keyword evidence="2" id="KW-1185">Reference proteome</keyword>
<comment type="caution">
    <text evidence="1">The sequence shown here is derived from an EMBL/GenBank/DDBJ whole genome shotgun (WGS) entry which is preliminary data.</text>
</comment>
<dbReference type="Proteomes" id="UP000187455">
    <property type="component" value="Unassembled WGS sequence"/>
</dbReference>
<proteinExistence type="predicted"/>
<accession>A0A1R0H867</accession>
<name>A0A1R0H867_9FUNG</name>
<dbReference type="AlphaFoldDB" id="A0A1R0H867"/>
<evidence type="ECO:0000313" key="2">
    <source>
        <dbReference type="Proteomes" id="UP000187455"/>
    </source>
</evidence>
<gene>
    <name evidence="1" type="ORF">AYI68_g539</name>
</gene>